<feature type="domain" description="DUF4283" evidence="2">
    <location>
        <begin position="19"/>
        <end position="99"/>
    </location>
</feature>
<dbReference type="InterPro" id="IPR025558">
    <property type="entry name" value="DUF4283"/>
</dbReference>
<reference evidence="3" key="1">
    <citation type="submission" date="2023-03" db="EMBL/GenBank/DDBJ databases">
        <authorList>
            <person name="Julca I."/>
        </authorList>
    </citation>
    <scope>NUCLEOTIDE SEQUENCE</scope>
</reference>
<proteinExistence type="predicted"/>
<keyword evidence="4" id="KW-1185">Reference proteome</keyword>
<dbReference type="Pfam" id="PF14111">
    <property type="entry name" value="DUF4283"/>
    <property type="match status" value="1"/>
</dbReference>
<dbReference type="PANTHER" id="PTHR31286">
    <property type="entry name" value="GLYCINE-RICH CELL WALL STRUCTURAL PROTEIN 1.8-LIKE"/>
    <property type="match status" value="1"/>
</dbReference>
<protein>
    <submittedName>
        <fullName evidence="3">OLC1v1008636C1</fullName>
    </submittedName>
</protein>
<evidence type="ECO:0000259" key="2">
    <source>
        <dbReference type="Pfam" id="PF14111"/>
    </source>
</evidence>
<evidence type="ECO:0000313" key="4">
    <source>
        <dbReference type="Proteomes" id="UP001161247"/>
    </source>
</evidence>
<name>A0AAV1DQF3_OLDCO</name>
<dbReference type="InterPro" id="IPR040256">
    <property type="entry name" value="At4g02000-like"/>
</dbReference>
<dbReference type="PANTHER" id="PTHR31286:SF180">
    <property type="entry name" value="OS10G0362600 PROTEIN"/>
    <property type="match status" value="1"/>
</dbReference>
<evidence type="ECO:0000313" key="3">
    <source>
        <dbReference type="EMBL" id="CAI9108928.1"/>
    </source>
</evidence>
<dbReference type="Proteomes" id="UP001161247">
    <property type="component" value="Chromosome 6"/>
</dbReference>
<sequence length="431" mass="49342">MYPTLESEDDEFEKLVAPHRLSLVGKFSYGRPKIEKIHKVFKKIGFNGGYTLGLMNPRHVLIRFEQEDDYQRCWIRTFWNIAGFSMRILKWKLGFRFEEDPLVVPIWVSLFDLPVEYMYPEVIYSMATAIGKPLKIDKPTLNMTRPFGARFFVEVDLTKEFPKSVKIGKKGRKHEHVFTYEHVPFYCSKCCKIGHKEINCRVGKPLPLKSDSGKEKNPAVVKKGVKLHGPKVILGSKRSQGQGDPKVDIINMNPLIVRGVESKKSQLVSTPAETLIAPSPPPAPTLERNEPATMQHDDLNRSSEVPQSNKCLVLQVIDDAGDNDEDVEDVFTEERGDRELAVIDKDNLLRAEDDSMTKQQFFPDDSFEPKCEDDVEDLHVGRWSEGEKEEADLVRKDQGELSVKSKRGRKSKTEQAKLLEGKELWRSLRLQ</sequence>
<feature type="region of interest" description="Disordered" evidence="1">
    <location>
        <begin position="379"/>
        <end position="415"/>
    </location>
</feature>
<evidence type="ECO:0000256" key="1">
    <source>
        <dbReference type="SAM" id="MobiDB-lite"/>
    </source>
</evidence>
<feature type="compositionally biased region" description="Basic and acidic residues" evidence="1">
    <location>
        <begin position="379"/>
        <end position="399"/>
    </location>
</feature>
<organism evidence="3 4">
    <name type="scientific">Oldenlandia corymbosa var. corymbosa</name>
    <dbReference type="NCBI Taxonomy" id="529605"/>
    <lineage>
        <taxon>Eukaryota</taxon>
        <taxon>Viridiplantae</taxon>
        <taxon>Streptophyta</taxon>
        <taxon>Embryophyta</taxon>
        <taxon>Tracheophyta</taxon>
        <taxon>Spermatophyta</taxon>
        <taxon>Magnoliopsida</taxon>
        <taxon>eudicotyledons</taxon>
        <taxon>Gunneridae</taxon>
        <taxon>Pentapetalae</taxon>
        <taxon>asterids</taxon>
        <taxon>lamiids</taxon>
        <taxon>Gentianales</taxon>
        <taxon>Rubiaceae</taxon>
        <taxon>Rubioideae</taxon>
        <taxon>Spermacoceae</taxon>
        <taxon>Hedyotis-Oldenlandia complex</taxon>
        <taxon>Oldenlandia</taxon>
    </lineage>
</organism>
<gene>
    <name evidence="3" type="ORF">OLC1_LOCUS16917</name>
</gene>
<accession>A0AAV1DQF3</accession>
<dbReference type="AlphaFoldDB" id="A0AAV1DQF3"/>
<dbReference type="EMBL" id="OX459123">
    <property type="protein sequence ID" value="CAI9108928.1"/>
    <property type="molecule type" value="Genomic_DNA"/>
</dbReference>